<comment type="caution">
    <text evidence="11">The sequence shown here is derived from an EMBL/GenBank/DDBJ whole genome shotgun (WGS) entry which is preliminary data.</text>
</comment>
<evidence type="ECO:0000256" key="9">
    <source>
        <dbReference type="ARBA" id="ARBA00048138"/>
    </source>
</evidence>
<comment type="catalytic activity">
    <reaction evidence="9">
        <text>O-phospho-L-serine + H2O = L-serine + phosphate</text>
        <dbReference type="Rhea" id="RHEA:21208"/>
        <dbReference type="ChEBI" id="CHEBI:15377"/>
        <dbReference type="ChEBI" id="CHEBI:33384"/>
        <dbReference type="ChEBI" id="CHEBI:43474"/>
        <dbReference type="ChEBI" id="CHEBI:57524"/>
        <dbReference type="EC" id="3.1.3.3"/>
    </reaction>
</comment>
<evidence type="ECO:0000256" key="10">
    <source>
        <dbReference type="ARBA" id="ARBA00048523"/>
    </source>
</evidence>
<evidence type="ECO:0000256" key="8">
    <source>
        <dbReference type="ARBA" id="ARBA00023299"/>
    </source>
</evidence>
<evidence type="ECO:0000313" key="12">
    <source>
        <dbReference type="Proteomes" id="UP000177942"/>
    </source>
</evidence>
<keyword evidence="6" id="KW-0378">Hydrolase</keyword>
<dbReference type="PANTHER" id="PTHR43344">
    <property type="entry name" value="PHOSPHOSERINE PHOSPHATASE"/>
    <property type="match status" value="1"/>
</dbReference>
<proteinExistence type="predicted"/>
<evidence type="ECO:0000256" key="4">
    <source>
        <dbReference type="ARBA" id="ARBA00022605"/>
    </source>
</evidence>
<dbReference type="EMBL" id="MHJJ01000001">
    <property type="protein sequence ID" value="OGY66388.1"/>
    <property type="molecule type" value="Genomic_DNA"/>
</dbReference>
<dbReference type="EC" id="3.1.3.3" evidence="3"/>
<comment type="cofactor">
    <cofactor evidence="1">
        <name>Mg(2+)</name>
        <dbReference type="ChEBI" id="CHEBI:18420"/>
    </cofactor>
</comment>
<sequence>MAKIMKKTFRRAQHKAFRRAQRKVAVFDIDGTIFRSSLLIELTEALIQVRIFKPKVKDIYVRAYKKWLERRGPYEEYIGAVVKAFEKNIKGVSADNFFKISEQVADFHKNRVYCYTRDLIKELKRKGYYILAISNSPLSTLKNFCKKLGFNKVYGRFYEINAAGKLTGETTHLDLISDKAKILLRAVEKEGLILRGSVGVGDTESDIRFLRLVEKPVCFNPNARLYQHAKKAGWKVVVERKDVIYEL</sequence>
<comment type="catalytic activity">
    <reaction evidence="10">
        <text>O-phospho-D-serine + H2O = D-serine + phosphate</text>
        <dbReference type="Rhea" id="RHEA:24873"/>
        <dbReference type="ChEBI" id="CHEBI:15377"/>
        <dbReference type="ChEBI" id="CHEBI:35247"/>
        <dbReference type="ChEBI" id="CHEBI:43474"/>
        <dbReference type="ChEBI" id="CHEBI:58680"/>
        <dbReference type="EC" id="3.1.3.3"/>
    </reaction>
</comment>
<gene>
    <name evidence="11" type="ORF">A3A16_03405</name>
</gene>
<dbReference type="SUPFAM" id="SSF56784">
    <property type="entry name" value="HAD-like"/>
    <property type="match status" value="1"/>
</dbReference>
<dbReference type="GO" id="GO:0000287">
    <property type="term" value="F:magnesium ion binding"/>
    <property type="evidence" value="ECO:0007669"/>
    <property type="project" value="TreeGrafter"/>
</dbReference>
<dbReference type="STRING" id="1798407.A3A16_03405"/>
<evidence type="ECO:0000313" key="11">
    <source>
        <dbReference type="EMBL" id="OGY66388.1"/>
    </source>
</evidence>
<evidence type="ECO:0000256" key="7">
    <source>
        <dbReference type="ARBA" id="ARBA00022842"/>
    </source>
</evidence>
<dbReference type="InterPro" id="IPR023214">
    <property type="entry name" value="HAD_sf"/>
</dbReference>
<dbReference type="Gene3D" id="3.40.50.1000">
    <property type="entry name" value="HAD superfamily/HAD-like"/>
    <property type="match status" value="1"/>
</dbReference>
<dbReference type="NCBIfam" id="TIGR01488">
    <property type="entry name" value="HAD-SF-IB"/>
    <property type="match status" value="1"/>
</dbReference>
<evidence type="ECO:0000256" key="2">
    <source>
        <dbReference type="ARBA" id="ARBA00005135"/>
    </source>
</evidence>
<dbReference type="InterPro" id="IPR036412">
    <property type="entry name" value="HAD-like_sf"/>
</dbReference>
<name>A0A1G1ZNY5_9BACT</name>
<keyword evidence="7" id="KW-0460">Magnesium</keyword>
<evidence type="ECO:0000256" key="1">
    <source>
        <dbReference type="ARBA" id="ARBA00001946"/>
    </source>
</evidence>
<dbReference type="InterPro" id="IPR050582">
    <property type="entry name" value="HAD-like_SerB"/>
</dbReference>
<keyword evidence="5" id="KW-0479">Metal-binding</keyword>
<evidence type="ECO:0000256" key="6">
    <source>
        <dbReference type="ARBA" id="ARBA00022801"/>
    </source>
</evidence>
<dbReference type="GO" id="GO:0005737">
    <property type="term" value="C:cytoplasm"/>
    <property type="evidence" value="ECO:0007669"/>
    <property type="project" value="TreeGrafter"/>
</dbReference>
<comment type="pathway">
    <text evidence="2">Amino-acid biosynthesis; L-serine biosynthesis; L-serine from 3-phospho-D-glycerate: step 3/3.</text>
</comment>
<dbReference type="Pfam" id="PF12710">
    <property type="entry name" value="HAD"/>
    <property type="match status" value="1"/>
</dbReference>
<dbReference type="GO" id="GO:0036424">
    <property type="term" value="F:L-phosphoserine phosphatase activity"/>
    <property type="evidence" value="ECO:0007669"/>
    <property type="project" value="TreeGrafter"/>
</dbReference>
<dbReference type="Proteomes" id="UP000177942">
    <property type="component" value="Unassembled WGS sequence"/>
</dbReference>
<evidence type="ECO:0000256" key="3">
    <source>
        <dbReference type="ARBA" id="ARBA00012640"/>
    </source>
</evidence>
<keyword evidence="8" id="KW-0718">Serine biosynthesis</keyword>
<organism evidence="11 12">
    <name type="scientific">Candidatus Harrisonbacteria bacterium RIFCSPLOWO2_01_FULL_44_18</name>
    <dbReference type="NCBI Taxonomy" id="1798407"/>
    <lineage>
        <taxon>Bacteria</taxon>
        <taxon>Candidatus Harrisoniibacteriota</taxon>
    </lineage>
</organism>
<reference evidence="11 12" key="1">
    <citation type="journal article" date="2016" name="Nat. Commun.">
        <title>Thousands of microbial genomes shed light on interconnected biogeochemical processes in an aquifer system.</title>
        <authorList>
            <person name="Anantharaman K."/>
            <person name="Brown C.T."/>
            <person name="Hug L.A."/>
            <person name="Sharon I."/>
            <person name="Castelle C.J."/>
            <person name="Probst A.J."/>
            <person name="Thomas B.C."/>
            <person name="Singh A."/>
            <person name="Wilkins M.J."/>
            <person name="Karaoz U."/>
            <person name="Brodie E.L."/>
            <person name="Williams K.H."/>
            <person name="Hubbard S.S."/>
            <person name="Banfield J.F."/>
        </authorList>
    </citation>
    <scope>NUCLEOTIDE SEQUENCE [LARGE SCALE GENOMIC DNA]</scope>
</reference>
<protein>
    <recommendedName>
        <fullName evidence="3">phosphoserine phosphatase</fullName>
        <ecNumber evidence="3">3.1.3.3</ecNumber>
    </recommendedName>
</protein>
<dbReference type="AlphaFoldDB" id="A0A1G1ZNY5"/>
<keyword evidence="4" id="KW-0028">Amino-acid biosynthesis</keyword>
<evidence type="ECO:0000256" key="5">
    <source>
        <dbReference type="ARBA" id="ARBA00022723"/>
    </source>
</evidence>
<dbReference type="PANTHER" id="PTHR43344:SF2">
    <property type="entry name" value="PHOSPHOSERINE PHOSPHATASE"/>
    <property type="match status" value="1"/>
</dbReference>
<dbReference type="GO" id="GO:0006564">
    <property type="term" value="P:L-serine biosynthetic process"/>
    <property type="evidence" value="ECO:0007669"/>
    <property type="project" value="UniProtKB-KW"/>
</dbReference>
<accession>A0A1G1ZNY5</accession>